<dbReference type="OrthoDB" id="2585655at2759"/>
<keyword evidence="8" id="KW-1185">Reference proteome</keyword>
<feature type="domain" description="Major facilitator superfamily (MFS) profile" evidence="6">
    <location>
        <begin position="70"/>
        <end position="552"/>
    </location>
</feature>
<protein>
    <submittedName>
        <fullName evidence="7">MFS general substrate transporter</fullName>
    </submittedName>
</protein>
<dbReference type="GO" id="GO:0022857">
    <property type="term" value="F:transmembrane transporter activity"/>
    <property type="evidence" value="ECO:0007669"/>
    <property type="project" value="InterPro"/>
</dbReference>
<dbReference type="InterPro" id="IPR036259">
    <property type="entry name" value="MFS_trans_sf"/>
</dbReference>
<feature type="transmembrane region" description="Helical" evidence="5">
    <location>
        <begin position="136"/>
        <end position="154"/>
    </location>
</feature>
<dbReference type="PANTHER" id="PTHR23502:SF29">
    <property type="entry name" value="TRANSPORTER, PUTATIVE (AFU_ORTHOLOGUE AFUA_6G06680)-RELATED"/>
    <property type="match status" value="1"/>
</dbReference>
<keyword evidence="4 5" id="KW-0472">Membrane</keyword>
<keyword evidence="3 5" id="KW-1133">Transmembrane helix</keyword>
<dbReference type="STRING" id="1149755.A0A2J6QRU0"/>
<feature type="transmembrane region" description="Helical" evidence="5">
    <location>
        <begin position="377"/>
        <end position="399"/>
    </location>
</feature>
<proteinExistence type="predicted"/>
<feature type="transmembrane region" description="Helical" evidence="5">
    <location>
        <begin position="71"/>
        <end position="97"/>
    </location>
</feature>
<feature type="transmembrane region" description="Helical" evidence="5">
    <location>
        <begin position="420"/>
        <end position="442"/>
    </location>
</feature>
<feature type="transmembrane region" description="Helical" evidence="5">
    <location>
        <begin position="225"/>
        <end position="246"/>
    </location>
</feature>
<evidence type="ECO:0000313" key="7">
    <source>
        <dbReference type="EMBL" id="PMD28982.1"/>
    </source>
</evidence>
<organism evidence="7 8">
    <name type="scientific">Hyaloscypha variabilis (strain UAMH 11265 / GT02V1 / F)</name>
    <name type="common">Meliniomyces variabilis</name>
    <dbReference type="NCBI Taxonomy" id="1149755"/>
    <lineage>
        <taxon>Eukaryota</taxon>
        <taxon>Fungi</taxon>
        <taxon>Dikarya</taxon>
        <taxon>Ascomycota</taxon>
        <taxon>Pezizomycotina</taxon>
        <taxon>Leotiomycetes</taxon>
        <taxon>Helotiales</taxon>
        <taxon>Hyaloscyphaceae</taxon>
        <taxon>Hyaloscypha</taxon>
        <taxon>Hyaloscypha variabilis</taxon>
    </lineage>
</organism>
<evidence type="ECO:0000256" key="4">
    <source>
        <dbReference type="ARBA" id="ARBA00023136"/>
    </source>
</evidence>
<dbReference type="InterPro" id="IPR020846">
    <property type="entry name" value="MFS_dom"/>
</dbReference>
<feature type="transmembrane region" description="Helical" evidence="5">
    <location>
        <begin position="109"/>
        <end position="129"/>
    </location>
</feature>
<dbReference type="Pfam" id="PF07690">
    <property type="entry name" value="MFS_1"/>
    <property type="match status" value="1"/>
</dbReference>
<dbReference type="AlphaFoldDB" id="A0A2J6QRU0"/>
<feature type="transmembrane region" description="Helical" evidence="5">
    <location>
        <begin position="514"/>
        <end position="535"/>
    </location>
</feature>
<evidence type="ECO:0000256" key="1">
    <source>
        <dbReference type="ARBA" id="ARBA00004141"/>
    </source>
</evidence>
<sequence>MPLGVLEHNASAGHHVPGTVFLDTHTSTVELELSGLKKGTGKNSEVILVPQPSNDPNDPLNWPLWQRDCILLLYCFCTVCVTGGVGPLLSSMAIPIITEFKITFTDFSLLTGYQLCAAGATGILISAMARKFGKRPTSLFSMSAVLAGCIWAGRAESYGSLVGARVLQGLGLAFFESITFAIVGDLFHVHERGKRMAIYVMAQSGIANLPSAIAGKITMDLGWRWVFYLLSLFVGIGWLCCVLFGWETAFNRSAMYNLDTNSMDISAAHDEFSDKLVSDKINEKTMTEENLNKTMTESSAPVYTRESFFERIKPYHGSFSDESLFKMIVRPFFLLINPVVAWSILIVSFCSVWVIGISLVIAQIFSAPPYLLDTAQLGYIAFGPVVGGLLGCILCGALSDPIARWMTRRNNGVYEPEFRLPLMLLLPIVSTIGYFIFGNAITQGKSPIAAAAMWGLVFVSVQVAAVSTGAYIVDAFRDISVEAFIISMTVKNFLWFGFSYFLNNWLAAKGAASMFDTIGGIQLGLSLTTIPIYVFGKRIRAWWHTNNALRTT</sequence>
<dbReference type="PANTHER" id="PTHR23502">
    <property type="entry name" value="MAJOR FACILITATOR SUPERFAMILY"/>
    <property type="match status" value="1"/>
</dbReference>
<dbReference type="SUPFAM" id="SSF103473">
    <property type="entry name" value="MFS general substrate transporter"/>
    <property type="match status" value="1"/>
</dbReference>
<comment type="subcellular location">
    <subcellularLocation>
        <location evidence="1">Membrane</location>
        <topology evidence="1">Multi-pass membrane protein</topology>
    </subcellularLocation>
</comment>
<feature type="transmembrane region" description="Helical" evidence="5">
    <location>
        <begin position="484"/>
        <end position="502"/>
    </location>
</feature>
<dbReference type="PROSITE" id="PS50850">
    <property type="entry name" value="MFS"/>
    <property type="match status" value="1"/>
</dbReference>
<gene>
    <name evidence="7" type="ORF">L207DRAFT_550064</name>
</gene>
<dbReference type="EMBL" id="KZ613979">
    <property type="protein sequence ID" value="PMD28982.1"/>
    <property type="molecule type" value="Genomic_DNA"/>
</dbReference>
<reference evidence="7 8" key="1">
    <citation type="submission" date="2016-04" db="EMBL/GenBank/DDBJ databases">
        <title>A degradative enzymes factory behind the ericoid mycorrhizal symbiosis.</title>
        <authorList>
            <consortium name="DOE Joint Genome Institute"/>
            <person name="Martino E."/>
            <person name="Morin E."/>
            <person name="Grelet G."/>
            <person name="Kuo A."/>
            <person name="Kohler A."/>
            <person name="Daghino S."/>
            <person name="Barry K."/>
            <person name="Choi C."/>
            <person name="Cichocki N."/>
            <person name="Clum A."/>
            <person name="Copeland A."/>
            <person name="Hainaut M."/>
            <person name="Haridas S."/>
            <person name="Labutti K."/>
            <person name="Lindquist E."/>
            <person name="Lipzen A."/>
            <person name="Khouja H.-R."/>
            <person name="Murat C."/>
            <person name="Ohm R."/>
            <person name="Olson A."/>
            <person name="Spatafora J."/>
            <person name="Veneault-Fourrey C."/>
            <person name="Henrissat B."/>
            <person name="Grigoriev I."/>
            <person name="Martin F."/>
            <person name="Perotto S."/>
        </authorList>
    </citation>
    <scope>NUCLEOTIDE SEQUENCE [LARGE SCALE GENOMIC DNA]</scope>
    <source>
        <strain evidence="7 8">F</strain>
    </source>
</reference>
<dbReference type="Proteomes" id="UP000235786">
    <property type="component" value="Unassembled WGS sequence"/>
</dbReference>
<evidence type="ECO:0000256" key="2">
    <source>
        <dbReference type="ARBA" id="ARBA00022692"/>
    </source>
</evidence>
<evidence type="ECO:0000313" key="8">
    <source>
        <dbReference type="Proteomes" id="UP000235786"/>
    </source>
</evidence>
<evidence type="ECO:0000259" key="6">
    <source>
        <dbReference type="PROSITE" id="PS50850"/>
    </source>
</evidence>
<dbReference type="Gene3D" id="1.20.1250.20">
    <property type="entry name" value="MFS general substrate transporter like domains"/>
    <property type="match status" value="1"/>
</dbReference>
<keyword evidence="2 5" id="KW-0812">Transmembrane</keyword>
<evidence type="ECO:0000256" key="3">
    <source>
        <dbReference type="ARBA" id="ARBA00022989"/>
    </source>
</evidence>
<feature type="transmembrane region" description="Helical" evidence="5">
    <location>
        <begin position="196"/>
        <end position="213"/>
    </location>
</feature>
<dbReference type="InterPro" id="IPR011701">
    <property type="entry name" value="MFS"/>
</dbReference>
<feature type="transmembrane region" description="Helical" evidence="5">
    <location>
        <begin position="166"/>
        <end position="184"/>
    </location>
</feature>
<name>A0A2J6QRU0_HYAVF</name>
<feature type="transmembrane region" description="Helical" evidence="5">
    <location>
        <begin position="332"/>
        <end position="365"/>
    </location>
</feature>
<evidence type="ECO:0000256" key="5">
    <source>
        <dbReference type="SAM" id="Phobius"/>
    </source>
</evidence>
<feature type="transmembrane region" description="Helical" evidence="5">
    <location>
        <begin position="448"/>
        <end position="472"/>
    </location>
</feature>
<accession>A0A2J6QRU0</accession>
<dbReference type="GO" id="GO:0005886">
    <property type="term" value="C:plasma membrane"/>
    <property type="evidence" value="ECO:0007669"/>
    <property type="project" value="TreeGrafter"/>
</dbReference>